<accession>A0A199UWG2</accession>
<feature type="region of interest" description="Disordered" evidence="1">
    <location>
        <begin position="477"/>
        <end position="500"/>
    </location>
</feature>
<comment type="caution">
    <text evidence="3">The sequence shown here is derived from an EMBL/GenBank/DDBJ whole genome shotgun (WGS) entry which is preliminary data.</text>
</comment>
<feature type="compositionally biased region" description="Low complexity" evidence="1">
    <location>
        <begin position="134"/>
        <end position="144"/>
    </location>
</feature>
<dbReference type="EMBL" id="LSRQ01004555">
    <property type="protein sequence ID" value="OAY69109.1"/>
    <property type="molecule type" value="Genomic_DNA"/>
</dbReference>
<dbReference type="Pfam" id="PF03101">
    <property type="entry name" value="FAR1"/>
    <property type="match status" value="1"/>
</dbReference>
<name>A0A199UWG2_ANACO</name>
<dbReference type="AlphaFoldDB" id="A0A199UWG2"/>
<proteinExistence type="predicted"/>
<organism evidence="3 4">
    <name type="scientific">Ananas comosus</name>
    <name type="common">Pineapple</name>
    <name type="synonym">Ananas ananas</name>
    <dbReference type="NCBI Taxonomy" id="4615"/>
    <lineage>
        <taxon>Eukaryota</taxon>
        <taxon>Viridiplantae</taxon>
        <taxon>Streptophyta</taxon>
        <taxon>Embryophyta</taxon>
        <taxon>Tracheophyta</taxon>
        <taxon>Spermatophyta</taxon>
        <taxon>Magnoliopsida</taxon>
        <taxon>Liliopsida</taxon>
        <taxon>Poales</taxon>
        <taxon>Bromeliaceae</taxon>
        <taxon>Bromelioideae</taxon>
        <taxon>Ananas</taxon>
    </lineage>
</organism>
<feature type="region of interest" description="Disordered" evidence="1">
    <location>
        <begin position="125"/>
        <end position="149"/>
    </location>
</feature>
<evidence type="ECO:0000256" key="1">
    <source>
        <dbReference type="SAM" id="MobiDB-lite"/>
    </source>
</evidence>
<evidence type="ECO:0000313" key="3">
    <source>
        <dbReference type="EMBL" id="OAY69109.1"/>
    </source>
</evidence>
<dbReference type="PANTHER" id="PTHR47718">
    <property type="entry name" value="OS01G0519700 PROTEIN"/>
    <property type="match status" value="1"/>
</dbReference>
<feature type="compositionally biased region" description="Polar residues" evidence="1">
    <location>
        <begin position="215"/>
        <end position="229"/>
    </location>
</feature>
<evidence type="ECO:0000313" key="4">
    <source>
        <dbReference type="Proteomes" id="UP000092600"/>
    </source>
</evidence>
<dbReference type="InterPro" id="IPR004330">
    <property type="entry name" value="FAR1_DNA_bnd_dom"/>
</dbReference>
<gene>
    <name evidence="3" type="ORF">ACMD2_02431</name>
</gene>
<dbReference type="Proteomes" id="UP000092600">
    <property type="component" value="Unassembled WGS sequence"/>
</dbReference>
<feature type="region of interest" description="Disordered" evidence="1">
    <location>
        <begin position="208"/>
        <end position="231"/>
    </location>
</feature>
<evidence type="ECO:0000259" key="2">
    <source>
        <dbReference type="Pfam" id="PF03101"/>
    </source>
</evidence>
<feature type="domain" description="FAR1" evidence="2">
    <location>
        <begin position="169"/>
        <end position="269"/>
    </location>
</feature>
<protein>
    <submittedName>
        <fullName evidence="3">Protein FAR1-RELATED SEQUENCE 5</fullName>
    </submittedName>
</protein>
<dbReference type="STRING" id="4615.A0A199UWG2"/>
<sequence length="562" mass="65267">MLTAKSRVSKAYPPFFAHFPLLPLPVFLFRRDQLRYSDSVLGRALKPLSPSPSLGSNIQIGELSLFFDFYGTSFMIIILMELSRPINTSHEGEGASVIGSSNLEATNDEEDILGDETLLSVSIRGERENDSYENQRNQQQQLEEMSQEESAIDEPFLGQIFSNAEKAKDFYNIYAFKTGFSIRKQSHYKAKKLEGMVTTLVYTCSKEGQSKRQTNEMGNNVASSQTNRTPQKEFPFRRCGCKAHLRLKMVEGGKWMVMSFNKEHNHDLIVSPSKARFFRSHRSITNEQKEMINMLSEQNISTSQIILTVDEFESEWASMLEKYDLLDNSHLCFLWNCRHQWTPAYFRSTFFANMSTSQRSEGMNALSKIFLDSHTSAYKFVIKFEKIVSSRYEKEDEEEFKMKDGEATLWTLDPIEERAREVYTKKVFADFRDQLKVLIGYRFVEVEKNTFKVFSIEKPSISKQRIYSYIIVKDPPQSQCKGKRKPQRLKPPAEKNAKKSRTCANCQKKGHNIRTCKETLKSNYIHYIQQNLKSKEKLNQKEREECFLIEIKLSRSTMKEVP</sequence>
<reference evidence="3 4" key="1">
    <citation type="journal article" date="2016" name="DNA Res.">
        <title>The draft genome of MD-2 pineapple using hybrid error correction of long reads.</title>
        <authorList>
            <person name="Redwan R.M."/>
            <person name="Saidin A."/>
            <person name="Kumar S.V."/>
        </authorList>
    </citation>
    <scope>NUCLEOTIDE SEQUENCE [LARGE SCALE GENOMIC DNA]</scope>
    <source>
        <strain evidence="4">cv. MD2</strain>
        <tissue evidence="3">Leaf</tissue>
    </source>
</reference>